<dbReference type="EC" id="2.7.7.3" evidence="9"/>
<dbReference type="OrthoDB" id="9806661at2"/>
<feature type="site" description="Transition state stabilizer" evidence="9">
    <location>
        <position position="18"/>
    </location>
</feature>
<sequence length="164" mass="18781">MKTLALYPGSFDPVTYGHLDILERATELFDKVIITIAINKQKETVFTGDEREALIAECLEDKNWASRVEIQQFTGLLVDFAKEKNAQTLVRGVRQVSDFEYEFRMALTNRRLAPEVDTVFLMPNEQLTFISASLVKEIAHWDGDLSSFVPEHVSNALREKFDHT</sequence>
<keyword evidence="6 9" id="KW-0460">Magnesium</keyword>
<keyword evidence="5 9" id="KW-0067">ATP-binding</keyword>
<dbReference type="InterPro" id="IPR004821">
    <property type="entry name" value="Cyt_trans-like"/>
</dbReference>
<evidence type="ECO:0000256" key="1">
    <source>
        <dbReference type="ARBA" id="ARBA00022490"/>
    </source>
</evidence>
<feature type="binding site" evidence="9">
    <location>
        <position position="42"/>
    </location>
    <ligand>
        <name>substrate</name>
    </ligand>
</feature>
<evidence type="ECO:0000256" key="2">
    <source>
        <dbReference type="ARBA" id="ARBA00022679"/>
    </source>
</evidence>
<feature type="binding site" evidence="9">
    <location>
        <position position="10"/>
    </location>
    <ligand>
        <name>substrate</name>
    </ligand>
</feature>
<dbReference type="InterPro" id="IPR014729">
    <property type="entry name" value="Rossmann-like_a/b/a_fold"/>
</dbReference>
<comment type="subunit">
    <text evidence="9">Homohexamer.</text>
</comment>
<comment type="function">
    <text evidence="9">Reversibly transfers an adenylyl group from ATP to 4'-phosphopantetheine, yielding dephospho-CoA (dPCoA) and pyrophosphate.</text>
</comment>
<evidence type="ECO:0000259" key="10">
    <source>
        <dbReference type="Pfam" id="PF01467"/>
    </source>
</evidence>
<feature type="binding site" evidence="9">
    <location>
        <position position="77"/>
    </location>
    <ligand>
        <name>substrate</name>
    </ligand>
</feature>
<dbReference type="AlphaFoldDB" id="A0A5D3YJD3"/>
<dbReference type="Gene3D" id="3.40.50.620">
    <property type="entry name" value="HUPs"/>
    <property type="match status" value="1"/>
</dbReference>
<keyword evidence="12" id="KW-1185">Reference proteome</keyword>
<feature type="binding site" evidence="9">
    <location>
        <begin position="127"/>
        <end position="133"/>
    </location>
    <ligand>
        <name>ATP</name>
        <dbReference type="ChEBI" id="CHEBI:30616"/>
    </ligand>
</feature>
<dbReference type="UniPathway" id="UPA00241">
    <property type="reaction ID" value="UER00355"/>
</dbReference>
<evidence type="ECO:0000313" key="11">
    <source>
        <dbReference type="EMBL" id="TYP93954.1"/>
    </source>
</evidence>
<dbReference type="InterPro" id="IPR001980">
    <property type="entry name" value="PPAT"/>
</dbReference>
<keyword evidence="7 9" id="KW-0173">Coenzyme A biosynthesis</keyword>
<gene>
    <name evidence="9" type="primary">coaD</name>
    <name evidence="11" type="ORF">LX73_1671</name>
</gene>
<evidence type="ECO:0000256" key="6">
    <source>
        <dbReference type="ARBA" id="ARBA00022842"/>
    </source>
</evidence>
<keyword evidence="4 9" id="KW-0547">Nucleotide-binding</keyword>
<evidence type="ECO:0000256" key="3">
    <source>
        <dbReference type="ARBA" id="ARBA00022695"/>
    </source>
</evidence>
<dbReference type="GO" id="GO:0005524">
    <property type="term" value="F:ATP binding"/>
    <property type="evidence" value="ECO:0007669"/>
    <property type="project" value="UniProtKB-KW"/>
</dbReference>
<organism evidence="11 12">
    <name type="scientific">Fodinibius salinus</name>
    <dbReference type="NCBI Taxonomy" id="860790"/>
    <lineage>
        <taxon>Bacteria</taxon>
        <taxon>Pseudomonadati</taxon>
        <taxon>Balneolota</taxon>
        <taxon>Balneolia</taxon>
        <taxon>Balneolales</taxon>
        <taxon>Balneolaceae</taxon>
        <taxon>Fodinibius</taxon>
    </lineage>
</organism>
<comment type="cofactor">
    <cofactor evidence="9">
        <name>Mg(2+)</name>
        <dbReference type="ChEBI" id="CHEBI:18420"/>
    </cofactor>
</comment>
<evidence type="ECO:0000256" key="5">
    <source>
        <dbReference type="ARBA" id="ARBA00022840"/>
    </source>
</evidence>
<dbReference type="NCBIfam" id="TIGR01510">
    <property type="entry name" value="coaD_prev_kdtB"/>
    <property type="match status" value="1"/>
</dbReference>
<dbReference type="SUPFAM" id="SSF52374">
    <property type="entry name" value="Nucleotidylyl transferase"/>
    <property type="match status" value="1"/>
</dbReference>
<evidence type="ECO:0000256" key="9">
    <source>
        <dbReference type="HAMAP-Rule" id="MF_00151"/>
    </source>
</evidence>
<evidence type="ECO:0000256" key="7">
    <source>
        <dbReference type="ARBA" id="ARBA00022993"/>
    </source>
</evidence>
<dbReference type="CDD" id="cd02163">
    <property type="entry name" value="PPAT"/>
    <property type="match status" value="1"/>
</dbReference>
<feature type="binding site" evidence="9">
    <location>
        <position position="102"/>
    </location>
    <ligand>
        <name>ATP</name>
        <dbReference type="ChEBI" id="CHEBI:30616"/>
    </ligand>
</feature>
<feature type="binding site" evidence="9">
    <location>
        <begin position="10"/>
        <end position="11"/>
    </location>
    <ligand>
        <name>ATP</name>
        <dbReference type="ChEBI" id="CHEBI:30616"/>
    </ligand>
</feature>
<evidence type="ECO:0000256" key="8">
    <source>
        <dbReference type="ARBA" id="ARBA00029346"/>
    </source>
</evidence>
<comment type="pathway">
    <text evidence="9">Cofactor biosynthesis; coenzyme A biosynthesis; CoA from (R)-pantothenate: step 4/5.</text>
</comment>
<protein>
    <recommendedName>
        <fullName evidence="9">Phosphopantetheine adenylyltransferase</fullName>
        <ecNumber evidence="9">2.7.7.3</ecNumber>
    </recommendedName>
    <alternativeName>
        <fullName evidence="9">Dephospho-CoA pyrophosphorylase</fullName>
    </alternativeName>
    <alternativeName>
        <fullName evidence="9">Pantetheine-phosphate adenylyltransferase</fullName>
        <shortName evidence="9">PPAT</shortName>
    </alternativeName>
</protein>
<feature type="binding site" evidence="9">
    <location>
        <begin position="92"/>
        <end position="94"/>
    </location>
    <ligand>
        <name>ATP</name>
        <dbReference type="ChEBI" id="CHEBI:30616"/>
    </ligand>
</feature>
<accession>A0A5D3YJD3</accession>
<proteinExistence type="inferred from homology"/>
<evidence type="ECO:0000313" key="12">
    <source>
        <dbReference type="Proteomes" id="UP000324595"/>
    </source>
</evidence>
<feature type="binding site" evidence="9">
    <location>
        <position position="18"/>
    </location>
    <ligand>
        <name>ATP</name>
        <dbReference type="ChEBI" id="CHEBI:30616"/>
    </ligand>
</feature>
<feature type="binding site" evidence="9">
    <location>
        <position position="91"/>
    </location>
    <ligand>
        <name>substrate</name>
    </ligand>
</feature>
<keyword evidence="2 9" id="KW-0808">Transferase</keyword>
<comment type="subcellular location">
    <subcellularLocation>
        <location evidence="9">Cytoplasm</location>
    </subcellularLocation>
</comment>
<dbReference type="GO" id="GO:0004595">
    <property type="term" value="F:pantetheine-phosphate adenylyltransferase activity"/>
    <property type="evidence" value="ECO:0007669"/>
    <property type="project" value="UniProtKB-UniRule"/>
</dbReference>
<evidence type="ECO:0000256" key="4">
    <source>
        <dbReference type="ARBA" id="ARBA00022741"/>
    </source>
</evidence>
<keyword evidence="1 9" id="KW-0963">Cytoplasm</keyword>
<dbReference type="PANTHER" id="PTHR21342:SF1">
    <property type="entry name" value="PHOSPHOPANTETHEINE ADENYLYLTRANSFERASE"/>
    <property type="match status" value="1"/>
</dbReference>
<dbReference type="PRINTS" id="PR01020">
    <property type="entry name" value="LPSBIOSNTHSS"/>
</dbReference>
<dbReference type="EMBL" id="VNHY01000002">
    <property type="protein sequence ID" value="TYP93954.1"/>
    <property type="molecule type" value="Genomic_DNA"/>
</dbReference>
<dbReference type="NCBIfam" id="TIGR00125">
    <property type="entry name" value="cyt_tran_rel"/>
    <property type="match status" value="1"/>
</dbReference>
<dbReference type="PANTHER" id="PTHR21342">
    <property type="entry name" value="PHOSPHOPANTETHEINE ADENYLYLTRANSFERASE"/>
    <property type="match status" value="1"/>
</dbReference>
<dbReference type="Pfam" id="PF01467">
    <property type="entry name" value="CTP_transf_like"/>
    <property type="match status" value="1"/>
</dbReference>
<dbReference type="Proteomes" id="UP000324595">
    <property type="component" value="Unassembled WGS sequence"/>
</dbReference>
<dbReference type="RefSeq" id="WP_148898988.1">
    <property type="nucleotide sequence ID" value="NZ_VNHY01000002.1"/>
</dbReference>
<dbReference type="HAMAP" id="MF_00151">
    <property type="entry name" value="PPAT_bact"/>
    <property type="match status" value="1"/>
</dbReference>
<dbReference type="GO" id="GO:0015937">
    <property type="term" value="P:coenzyme A biosynthetic process"/>
    <property type="evidence" value="ECO:0007669"/>
    <property type="project" value="UniProtKB-UniRule"/>
</dbReference>
<feature type="domain" description="Cytidyltransferase-like" evidence="10">
    <location>
        <begin position="6"/>
        <end position="137"/>
    </location>
</feature>
<comment type="catalytic activity">
    <reaction evidence="8 9">
        <text>(R)-4'-phosphopantetheine + ATP + H(+) = 3'-dephospho-CoA + diphosphate</text>
        <dbReference type="Rhea" id="RHEA:19801"/>
        <dbReference type="ChEBI" id="CHEBI:15378"/>
        <dbReference type="ChEBI" id="CHEBI:30616"/>
        <dbReference type="ChEBI" id="CHEBI:33019"/>
        <dbReference type="ChEBI" id="CHEBI:57328"/>
        <dbReference type="ChEBI" id="CHEBI:61723"/>
        <dbReference type="EC" id="2.7.7.3"/>
    </reaction>
</comment>
<reference evidence="11 12" key="1">
    <citation type="submission" date="2019-07" db="EMBL/GenBank/DDBJ databases">
        <title>Genomic Encyclopedia of Archaeal and Bacterial Type Strains, Phase II (KMG-II): from individual species to whole genera.</title>
        <authorList>
            <person name="Goeker M."/>
        </authorList>
    </citation>
    <scope>NUCLEOTIDE SEQUENCE [LARGE SCALE GENOMIC DNA]</scope>
    <source>
        <strain evidence="11 12">DSM 21935</strain>
    </source>
</reference>
<dbReference type="GO" id="GO:0005737">
    <property type="term" value="C:cytoplasm"/>
    <property type="evidence" value="ECO:0007669"/>
    <property type="project" value="UniProtKB-SubCell"/>
</dbReference>
<name>A0A5D3YJD3_9BACT</name>
<comment type="caution">
    <text evidence="11">The sequence shown here is derived from an EMBL/GenBank/DDBJ whole genome shotgun (WGS) entry which is preliminary data.</text>
</comment>
<comment type="similarity">
    <text evidence="9">Belongs to the bacterial CoaD family.</text>
</comment>
<keyword evidence="3 9" id="KW-0548">Nucleotidyltransferase</keyword>